<reference evidence="1 2" key="1">
    <citation type="submission" date="2019-04" db="EMBL/GenBank/DDBJ databases">
        <title>Isolation and identification of Cellulomonas shaoxiangyii sp. Nov. isolated from feces of the Tibetan antelopes (Pantholops hodgsonii) in the Qinghai-Tibet plateau of China.</title>
        <authorList>
            <person name="Tian Z."/>
        </authorList>
    </citation>
    <scope>NUCLEOTIDE SEQUENCE [LARGE SCALE GENOMIC DNA]</scope>
    <source>
        <strain evidence="1 2">Z28</strain>
    </source>
</reference>
<dbReference type="RefSeq" id="WP_135975509.1">
    <property type="nucleotide sequence ID" value="NZ_CP039291.1"/>
</dbReference>
<dbReference type="AlphaFoldDB" id="A0A4P7SLZ4"/>
<evidence type="ECO:0000313" key="1">
    <source>
        <dbReference type="EMBL" id="QCB94981.1"/>
    </source>
</evidence>
<organism evidence="1 2">
    <name type="scientific">Cellulomonas shaoxiangyii</name>
    <dbReference type="NCBI Taxonomy" id="2566013"/>
    <lineage>
        <taxon>Bacteria</taxon>
        <taxon>Bacillati</taxon>
        <taxon>Actinomycetota</taxon>
        <taxon>Actinomycetes</taxon>
        <taxon>Micrococcales</taxon>
        <taxon>Cellulomonadaceae</taxon>
        <taxon>Cellulomonas</taxon>
    </lineage>
</organism>
<protein>
    <submittedName>
        <fullName evidence="1">Uncharacterized protein</fullName>
    </submittedName>
</protein>
<accession>A0A4P7SLZ4</accession>
<sequence>MSALRPSAADVRLGAVVTLLGSWFLASVVKQEPTRRLKALDKLDGWGIVLPEWRFFAPNPGVHDTHLLYRDQLADGSLTPWKECFPAEQRRVSQILWHPDRRAEKVVMDAIGEIIRVLDSKVLQKKEDLQVTITYLVLLNYATHGREHPPGARRTQFLIARSTGHEESDAPLLLFLSNLHPLP</sequence>
<dbReference type="KEGG" id="celz:E5225_16835"/>
<dbReference type="EMBL" id="CP039291">
    <property type="protein sequence ID" value="QCB94981.1"/>
    <property type="molecule type" value="Genomic_DNA"/>
</dbReference>
<evidence type="ECO:0000313" key="2">
    <source>
        <dbReference type="Proteomes" id="UP000296469"/>
    </source>
</evidence>
<dbReference type="Proteomes" id="UP000296469">
    <property type="component" value="Chromosome"/>
</dbReference>
<gene>
    <name evidence="1" type="ORF">E5225_16835</name>
</gene>
<keyword evidence="2" id="KW-1185">Reference proteome</keyword>
<name>A0A4P7SLZ4_9CELL</name>
<proteinExistence type="predicted"/>
<dbReference type="OrthoDB" id="8565707at2"/>